<dbReference type="EMBL" id="JBHSNB010000002">
    <property type="protein sequence ID" value="MFC5586105.1"/>
    <property type="molecule type" value="Genomic_DNA"/>
</dbReference>
<dbReference type="EC" id="1.1.1.-" evidence="2"/>
<gene>
    <name evidence="2" type="ORF">ACFPOD_13385</name>
</gene>
<accession>A0ABW0T9K5</accession>
<keyword evidence="2" id="KW-0560">Oxidoreductase</keyword>
<comment type="similarity">
    <text evidence="1">Belongs to the short-chain dehydrogenases/reductases (SDR) family.</text>
</comment>
<evidence type="ECO:0000313" key="2">
    <source>
        <dbReference type="EMBL" id="MFC5586105.1"/>
    </source>
</evidence>
<dbReference type="Gene3D" id="3.40.50.720">
    <property type="entry name" value="NAD(P)-binding Rossmann-like Domain"/>
    <property type="match status" value="1"/>
</dbReference>
<evidence type="ECO:0000256" key="1">
    <source>
        <dbReference type="ARBA" id="ARBA00006484"/>
    </source>
</evidence>
<comment type="caution">
    <text evidence="2">The sequence shown here is derived from an EMBL/GenBank/DDBJ whole genome shotgun (WGS) entry which is preliminary data.</text>
</comment>
<dbReference type="PANTHER" id="PTHR42760">
    <property type="entry name" value="SHORT-CHAIN DEHYDROGENASES/REDUCTASES FAMILY MEMBER"/>
    <property type="match status" value="1"/>
</dbReference>
<dbReference type="SUPFAM" id="SSF51735">
    <property type="entry name" value="NAD(P)-binding Rossmann-fold domains"/>
    <property type="match status" value="1"/>
</dbReference>
<dbReference type="PRINTS" id="PR00081">
    <property type="entry name" value="GDHRDH"/>
</dbReference>
<dbReference type="GO" id="GO:0016491">
    <property type="term" value="F:oxidoreductase activity"/>
    <property type="evidence" value="ECO:0007669"/>
    <property type="project" value="UniProtKB-KW"/>
</dbReference>
<dbReference type="InterPro" id="IPR020904">
    <property type="entry name" value="Sc_DH/Rdtase_CS"/>
</dbReference>
<evidence type="ECO:0000313" key="3">
    <source>
        <dbReference type="Proteomes" id="UP001596107"/>
    </source>
</evidence>
<dbReference type="Proteomes" id="UP001596107">
    <property type="component" value="Unassembled WGS sequence"/>
</dbReference>
<keyword evidence="3" id="KW-1185">Reference proteome</keyword>
<reference evidence="3" key="1">
    <citation type="journal article" date="2019" name="Int. J. Syst. Evol. Microbiol.">
        <title>The Global Catalogue of Microorganisms (GCM) 10K type strain sequencing project: providing services to taxonomists for standard genome sequencing and annotation.</title>
        <authorList>
            <consortium name="The Broad Institute Genomics Platform"/>
            <consortium name="The Broad Institute Genome Sequencing Center for Infectious Disease"/>
            <person name="Wu L."/>
            <person name="Ma J."/>
        </authorList>
    </citation>
    <scope>NUCLEOTIDE SEQUENCE [LARGE SCALE GENOMIC DNA]</scope>
    <source>
        <strain evidence="3">JCM 3366</strain>
    </source>
</reference>
<dbReference type="InterPro" id="IPR036291">
    <property type="entry name" value="NAD(P)-bd_dom_sf"/>
</dbReference>
<dbReference type="PROSITE" id="PS00061">
    <property type="entry name" value="ADH_SHORT"/>
    <property type="match status" value="1"/>
</dbReference>
<dbReference type="PRINTS" id="PR00080">
    <property type="entry name" value="SDRFAMILY"/>
</dbReference>
<dbReference type="RefSeq" id="WP_223020681.1">
    <property type="nucleotide sequence ID" value="NZ_CP078143.1"/>
</dbReference>
<protein>
    <submittedName>
        <fullName evidence="2">SDR family NAD(P)-dependent oxidoreductase</fullName>
        <ecNumber evidence="2">1.1.1.-</ecNumber>
    </submittedName>
</protein>
<sequence>MTRTIVVVGGSSGIGRAIATGFAGEDGTRVVATGHEEGFIADLPENVESAVLDVQDADAVATFFAGFNRIDVLVNCAGVIRRNGAEFRHQDFAEVLDINLNGTQRCCEAAHIALQAAGGCIINTASMLTYFGSATSPAYAASKGGVAQLTKSLAIAWAADGIRVNAIAPGWIVTDLTRALTEDTARSEHILSRTPMKRWGRPADLAGPARFLASPEAAFVTGVILPVDGGYSAS</sequence>
<dbReference type="Pfam" id="PF13561">
    <property type="entry name" value="adh_short_C2"/>
    <property type="match status" value="1"/>
</dbReference>
<organism evidence="2 3">
    <name type="scientific">Nitratireductor kimnyeongensis</name>
    <dbReference type="NCBI Taxonomy" id="430679"/>
    <lineage>
        <taxon>Bacteria</taxon>
        <taxon>Pseudomonadati</taxon>
        <taxon>Pseudomonadota</taxon>
        <taxon>Alphaproteobacteria</taxon>
        <taxon>Hyphomicrobiales</taxon>
        <taxon>Phyllobacteriaceae</taxon>
        <taxon>Nitratireductor</taxon>
    </lineage>
</organism>
<name>A0ABW0T9K5_9HYPH</name>
<dbReference type="InterPro" id="IPR002347">
    <property type="entry name" value="SDR_fam"/>
</dbReference>
<proteinExistence type="inferred from homology"/>